<dbReference type="InterPro" id="IPR016167">
    <property type="entry name" value="FAD-bd_PCMH_sub1"/>
</dbReference>
<evidence type="ECO:0000256" key="15">
    <source>
        <dbReference type="ARBA" id="ARBA00023002"/>
    </source>
</evidence>
<keyword evidence="15 20" id="KW-0560">Oxidoreductase</keyword>
<dbReference type="InterPro" id="IPR003170">
    <property type="entry name" value="MurB"/>
</dbReference>
<dbReference type="InterPro" id="IPR006094">
    <property type="entry name" value="Oxid_FAD_bind_N"/>
</dbReference>
<comment type="catalytic activity">
    <reaction evidence="19 20">
        <text>UDP-N-acetyl-alpha-D-muramate + NADP(+) = UDP-N-acetyl-3-O-(1-carboxyvinyl)-alpha-D-glucosamine + NADPH + H(+)</text>
        <dbReference type="Rhea" id="RHEA:12248"/>
        <dbReference type="ChEBI" id="CHEBI:15378"/>
        <dbReference type="ChEBI" id="CHEBI:57783"/>
        <dbReference type="ChEBI" id="CHEBI:58349"/>
        <dbReference type="ChEBI" id="CHEBI:68483"/>
        <dbReference type="ChEBI" id="CHEBI:70757"/>
        <dbReference type="EC" id="1.3.1.98"/>
    </reaction>
</comment>
<evidence type="ECO:0000256" key="13">
    <source>
        <dbReference type="ARBA" id="ARBA00022960"/>
    </source>
</evidence>
<dbReference type="InterPro" id="IPR036318">
    <property type="entry name" value="FAD-bd_PCMH-like_sf"/>
</dbReference>
<keyword evidence="12 20" id="KW-0521">NADP</keyword>
<feature type="active site" evidence="20">
    <location>
        <position position="163"/>
    </location>
</feature>
<organism evidence="22 23">
    <name type="scientific">Candidatus Erwinia haradaeae</name>
    <dbReference type="NCBI Taxonomy" id="1922217"/>
    <lineage>
        <taxon>Bacteria</taxon>
        <taxon>Pseudomonadati</taxon>
        <taxon>Pseudomonadota</taxon>
        <taxon>Gammaproteobacteria</taxon>
        <taxon>Enterobacterales</taxon>
        <taxon>Erwiniaceae</taxon>
        <taxon>Erwinia</taxon>
    </lineage>
</organism>
<evidence type="ECO:0000256" key="5">
    <source>
        <dbReference type="ARBA" id="ARBA00010485"/>
    </source>
</evidence>
<evidence type="ECO:0000256" key="4">
    <source>
        <dbReference type="ARBA" id="ARBA00004752"/>
    </source>
</evidence>
<gene>
    <name evidence="20 22" type="primary">murB</name>
    <name evidence="22" type="ORF">ERCIKOCA2762_322</name>
</gene>
<evidence type="ECO:0000256" key="7">
    <source>
        <dbReference type="ARBA" id="ARBA00015188"/>
    </source>
</evidence>
<dbReference type="EC" id="1.3.1.98" evidence="6 20"/>
<dbReference type="Pfam" id="PF01565">
    <property type="entry name" value="FAD_binding_4"/>
    <property type="match status" value="1"/>
</dbReference>
<dbReference type="GO" id="GO:0009252">
    <property type="term" value="P:peptidoglycan biosynthetic process"/>
    <property type="evidence" value="ECO:0007669"/>
    <property type="project" value="UniProtKB-UniRule"/>
</dbReference>
<dbReference type="InterPro" id="IPR011601">
    <property type="entry name" value="MurB_C"/>
</dbReference>
<dbReference type="GO" id="GO:0071555">
    <property type="term" value="P:cell wall organization"/>
    <property type="evidence" value="ECO:0007669"/>
    <property type="project" value="UniProtKB-KW"/>
</dbReference>
<dbReference type="PROSITE" id="PS51387">
    <property type="entry name" value="FAD_PCMH"/>
    <property type="match status" value="1"/>
</dbReference>
<dbReference type="RefSeq" id="WP_157988473.1">
    <property type="nucleotide sequence ID" value="NZ_LR217715.1"/>
</dbReference>
<dbReference type="InterPro" id="IPR016166">
    <property type="entry name" value="FAD-bd_PCMH"/>
</dbReference>
<evidence type="ECO:0000256" key="11">
    <source>
        <dbReference type="ARBA" id="ARBA00022827"/>
    </source>
</evidence>
<dbReference type="GO" id="GO:0008762">
    <property type="term" value="F:UDP-N-acetylmuramate dehydrogenase activity"/>
    <property type="evidence" value="ECO:0007669"/>
    <property type="project" value="UniProtKB-UniRule"/>
</dbReference>
<dbReference type="PANTHER" id="PTHR21071:SF4">
    <property type="entry name" value="UDP-N-ACETYLENOLPYRUVOYLGLUCOSAMINE REDUCTASE"/>
    <property type="match status" value="1"/>
</dbReference>
<comment type="function">
    <text evidence="2 20">Cell wall formation.</text>
</comment>
<evidence type="ECO:0000259" key="21">
    <source>
        <dbReference type="PROSITE" id="PS51387"/>
    </source>
</evidence>
<dbReference type="Pfam" id="PF02873">
    <property type="entry name" value="MurB_C"/>
    <property type="match status" value="1"/>
</dbReference>
<evidence type="ECO:0000313" key="23">
    <source>
        <dbReference type="Proteomes" id="UP000294368"/>
    </source>
</evidence>
<dbReference type="AlphaFoldDB" id="A0A451D9Y5"/>
<comment type="pathway">
    <text evidence="4 20">Cell wall biogenesis; peptidoglycan biosynthesis.</text>
</comment>
<dbReference type="GO" id="GO:0051301">
    <property type="term" value="P:cell division"/>
    <property type="evidence" value="ECO:0007669"/>
    <property type="project" value="UniProtKB-KW"/>
</dbReference>
<dbReference type="GO" id="GO:0008360">
    <property type="term" value="P:regulation of cell shape"/>
    <property type="evidence" value="ECO:0007669"/>
    <property type="project" value="UniProtKB-KW"/>
</dbReference>
<keyword evidence="13 20" id="KW-0133">Cell shape</keyword>
<evidence type="ECO:0000256" key="14">
    <source>
        <dbReference type="ARBA" id="ARBA00022984"/>
    </source>
</evidence>
<evidence type="ECO:0000256" key="20">
    <source>
        <dbReference type="HAMAP-Rule" id="MF_00037"/>
    </source>
</evidence>
<evidence type="ECO:0000256" key="17">
    <source>
        <dbReference type="ARBA" id="ARBA00023316"/>
    </source>
</evidence>
<evidence type="ECO:0000256" key="3">
    <source>
        <dbReference type="ARBA" id="ARBA00004496"/>
    </source>
</evidence>
<keyword evidence="14 20" id="KW-0573">Peptidoglycan synthesis</keyword>
<dbReference type="Proteomes" id="UP000294368">
    <property type="component" value="Chromosome"/>
</dbReference>
<dbReference type="Gene3D" id="3.30.43.10">
    <property type="entry name" value="Uridine Diphospho-n-acetylenolpyruvylglucosamine Reductase, domain 2"/>
    <property type="match status" value="1"/>
</dbReference>
<reference evidence="22 23" key="1">
    <citation type="submission" date="2019-02" db="EMBL/GenBank/DDBJ databases">
        <authorList>
            <person name="Manzano-Marin A."/>
            <person name="Manzano-Marin A."/>
        </authorList>
    </citation>
    <scope>NUCLEOTIDE SEQUENCE [LARGE SCALE GENOMIC DNA]</scope>
    <source>
        <strain evidence="22 23">ErCikochiana</strain>
    </source>
</reference>
<evidence type="ECO:0000256" key="9">
    <source>
        <dbReference type="ARBA" id="ARBA00022618"/>
    </source>
</evidence>
<dbReference type="SUPFAM" id="SSF56176">
    <property type="entry name" value="FAD-binding/transporter-associated domain-like"/>
    <property type="match status" value="1"/>
</dbReference>
<keyword evidence="16 20" id="KW-0131">Cell cycle</keyword>
<dbReference type="UniPathway" id="UPA00219"/>
<accession>A0A451D9Y5</accession>
<evidence type="ECO:0000256" key="6">
    <source>
        <dbReference type="ARBA" id="ARBA00012518"/>
    </source>
</evidence>
<evidence type="ECO:0000256" key="16">
    <source>
        <dbReference type="ARBA" id="ARBA00023306"/>
    </source>
</evidence>
<comment type="subcellular location">
    <subcellularLocation>
        <location evidence="3 20">Cytoplasm</location>
    </subcellularLocation>
</comment>
<evidence type="ECO:0000256" key="19">
    <source>
        <dbReference type="ARBA" id="ARBA00048914"/>
    </source>
</evidence>
<dbReference type="SUPFAM" id="SSF56194">
    <property type="entry name" value="Uridine diphospho-N-Acetylenolpyruvylglucosamine reductase, MurB, C-terminal domain"/>
    <property type="match status" value="1"/>
</dbReference>
<dbReference type="GO" id="GO:0071949">
    <property type="term" value="F:FAD binding"/>
    <property type="evidence" value="ECO:0007669"/>
    <property type="project" value="InterPro"/>
</dbReference>
<feature type="active site" description="Proton donor" evidence="20">
    <location>
        <position position="233"/>
    </location>
</feature>
<dbReference type="Gene3D" id="3.30.465.10">
    <property type="match status" value="1"/>
</dbReference>
<dbReference type="NCBIfam" id="NF000755">
    <property type="entry name" value="PRK00046.1"/>
    <property type="match status" value="1"/>
</dbReference>
<evidence type="ECO:0000313" key="22">
    <source>
        <dbReference type="EMBL" id="VFP83089.1"/>
    </source>
</evidence>
<sequence length="346" mass="38728">MSCRQYSLKTWNTFGIDAYANSITIVDSLDTILAFRWRQSMRRNEPILLLGEGSNVLFLQDFHGHVFINRIKGIRITETVDAWLLHVGAGESWHKLVRQTLNHGLAGLENLALIPGRVGSAPIQNIGAYGLEFEKVCEYVDVICLTDLSQERIDVRACCFGYRSSVFRNTYKHGYIIIAVGIRLKKHWQPVLNYGQLRKLNPQTVTPKEVYHTVCAMRRSKIPDPKYIGNAGSFFKNPLVIASCAANFVTQHPTIAHYFNNNGDLMLSAGGLIEHCELKGYSVGGAAVYDKQALVLINTGDASGQDVINLARVIRKRVAEVFNVWLEPEVRLISSQGEIDPIEVIV</sequence>
<dbReference type="InterPro" id="IPR036635">
    <property type="entry name" value="MurB_C_sf"/>
</dbReference>
<evidence type="ECO:0000256" key="18">
    <source>
        <dbReference type="ARBA" id="ARBA00031026"/>
    </source>
</evidence>
<dbReference type="Gene3D" id="3.90.78.10">
    <property type="entry name" value="UDP-N-acetylenolpyruvoylglucosamine reductase, C-terminal domain"/>
    <property type="match status" value="1"/>
</dbReference>
<keyword evidence="8 20" id="KW-0963">Cytoplasm</keyword>
<comment type="similarity">
    <text evidence="5 20">Belongs to the MurB family.</text>
</comment>
<evidence type="ECO:0000256" key="12">
    <source>
        <dbReference type="ARBA" id="ARBA00022857"/>
    </source>
</evidence>
<feature type="domain" description="FAD-binding PCMH-type" evidence="21">
    <location>
        <begin position="16"/>
        <end position="187"/>
    </location>
</feature>
<evidence type="ECO:0000256" key="8">
    <source>
        <dbReference type="ARBA" id="ARBA00022490"/>
    </source>
</evidence>
<keyword evidence="17 20" id="KW-0961">Cell wall biogenesis/degradation</keyword>
<dbReference type="PANTHER" id="PTHR21071">
    <property type="entry name" value="UDP-N-ACETYLENOLPYRUVOYLGLUCOSAMINE REDUCTASE"/>
    <property type="match status" value="1"/>
</dbReference>
<evidence type="ECO:0000256" key="1">
    <source>
        <dbReference type="ARBA" id="ARBA00001974"/>
    </source>
</evidence>
<protein>
    <recommendedName>
        <fullName evidence="7 20">UDP-N-acetylenolpyruvoylglucosamine reductase</fullName>
        <ecNumber evidence="6 20">1.3.1.98</ecNumber>
    </recommendedName>
    <alternativeName>
        <fullName evidence="18 20">UDP-N-acetylmuramate dehydrogenase</fullName>
    </alternativeName>
</protein>
<keyword evidence="9 20" id="KW-0132">Cell division</keyword>
<comment type="cofactor">
    <cofactor evidence="1 20">
        <name>FAD</name>
        <dbReference type="ChEBI" id="CHEBI:57692"/>
    </cofactor>
</comment>
<name>A0A451D9Y5_9GAMM</name>
<dbReference type="EMBL" id="LR217715">
    <property type="protein sequence ID" value="VFP83089.1"/>
    <property type="molecule type" value="Genomic_DNA"/>
</dbReference>
<keyword evidence="10 20" id="KW-0285">Flavoprotein</keyword>
<dbReference type="GO" id="GO:0005829">
    <property type="term" value="C:cytosol"/>
    <property type="evidence" value="ECO:0007669"/>
    <property type="project" value="TreeGrafter"/>
</dbReference>
<keyword evidence="11 20" id="KW-0274">FAD</keyword>
<proteinExistence type="inferred from homology"/>
<dbReference type="OrthoDB" id="9804753at2"/>
<evidence type="ECO:0000256" key="2">
    <source>
        <dbReference type="ARBA" id="ARBA00003921"/>
    </source>
</evidence>
<dbReference type="HAMAP" id="MF_00037">
    <property type="entry name" value="MurB"/>
    <property type="match status" value="1"/>
</dbReference>
<evidence type="ECO:0000256" key="10">
    <source>
        <dbReference type="ARBA" id="ARBA00022630"/>
    </source>
</evidence>
<dbReference type="InterPro" id="IPR016169">
    <property type="entry name" value="FAD-bd_PCMH_sub2"/>
</dbReference>
<feature type="active site" evidence="20">
    <location>
        <position position="329"/>
    </location>
</feature>
<dbReference type="NCBIfam" id="TIGR00179">
    <property type="entry name" value="murB"/>
    <property type="match status" value="1"/>
</dbReference>